<proteinExistence type="predicted"/>
<feature type="transmembrane region" description="Helical" evidence="2">
    <location>
        <begin position="220"/>
        <end position="239"/>
    </location>
</feature>
<feature type="compositionally biased region" description="Basic and acidic residues" evidence="1">
    <location>
        <begin position="1444"/>
        <end position="1459"/>
    </location>
</feature>
<dbReference type="OrthoDB" id="3358861at2759"/>
<dbReference type="Proteomes" id="UP000001194">
    <property type="component" value="Unassembled WGS sequence"/>
</dbReference>
<keyword evidence="2" id="KW-0812">Transmembrane</keyword>
<feature type="compositionally biased region" description="Basic and acidic residues" evidence="1">
    <location>
        <begin position="473"/>
        <end position="492"/>
    </location>
</feature>
<feature type="compositionally biased region" description="Polar residues" evidence="1">
    <location>
        <begin position="494"/>
        <end position="504"/>
    </location>
</feature>
<feature type="compositionally biased region" description="Basic and acidic residues" evidence="1">
    <location>
        <begin position="2012"/>
        <end position="2022"/>
    </location>
</feature>
<feature type="compositionally biased region" description="Low complexity" evidence="1">
    <location>
        <begin position="837"/>
        <end position="850"/>
    </location>
</feature>
<feature type="compositionally biased region" description="Gly residues" evidence="1">
    <location>
        <begin position="1739"/>
        <end position="1748"/>
    </location>
</feature>
<feature type="compositionally biased region" description="Polar residues" evidence="1">
    <location>
        <begin position="514"/>
        <end position="526"/>
    </location>
</feature>
<feature type="compositionally biased region" description="Polar residues" evidence="1">
    <location>
        <begin position="1348"/>
        <end position="1368"/>
    </location>
</feature>
<evidence type="ECO:0000259" key="3">
    <source>
        <dbReference type="Pfam" id="PF20151"/>
    </source>
</evidence>
<dbReference type="Pfam" id="PF20151">
    <property type="entry name" value="DUF6533"/>
    <property type="match status" value="1"/>
</dbReference>
<feature type="compositionally biased region" description="Polar residues" evidence="1">
    <location>
        <begin position="1663"/>
        <end position="1672"/>
    </location>
</feature>
<feature type="region of interest" description="Disordered" evidence="1">
    <location>
        <begin position="553"/>
        <end position="576"/>
    </location>
</feature>
<keyword evidence="5" id="KW-1185">Reference proteome</keyword>
<feature type="transmembrane region" description="Helical" evidence="2">
    <location>
        <begin position="178"/>
        <end position="199"/>
    </location>
</feature>
<feature type="compositionally biased region" description="Low complexity" evidence="1">
    <location>
        <begin position="1504"/>
        <end position="1525"/>
    </location>
</feature>
<feature type="region of interest" description="Disordered" evidence="1">
    <location>
        <begin position="642"/>
        <end position="671"/>
    </location>
</feature>
<dbReference type="Gene3D" id="1.20.1270.60">
    <property type="entry name" value="Arfaptin homology (AH) domain/BAR domain"/>
    <property type="match status" value="1"/>
</dbReference>
<feature type="compositionally biased region" description="Low complexity" evidence="1">
    <location>
        <begin position="1063"/>
        <end position="1148"/>
    </location>
</feature>
<sequence length="2266" mass="238925">MWVKHSESWFPDTPATSKTSKTRNLFCHLTDRTTAAAVCLLVYETLLSFDRDVELIWSAPWNTIKILFLLSRYMPFIDAGVVLYYILLDGSSHEKWLTVFKLSGTLRPLLRQTDNPTQVLLTIRTWAVWGKDKRLTIALPILYVVCMAGVLTSLRLFLPTVGFIPPPRDAGAQSAGCFNTGASPVLFAAWVFLMSYDAVKTTRLGHRRLANAVFLNGTFYYLYLFAMSAINVVLIYPYGYHNLLSTRVLDDSRLLTNVLSHEKEYAKQLQALLASSQASLASFTAYAAASPPPTSQTILKVAGILSATDSALAAYAAAVDQWREAMRALQALEDEVGNIVRDREILVTRLIKVSKSQKSIGLTGQRFASSSSLGSVDTPSPSPQRTRTIATSTKIAAAQSELQACETHLATKENELAVRRTVAVRDGLNVRCQALVQCGWAWTELGKEAIGVLESPELTEDVHGAHRPRLLHESFPHHDHNKPLPPHQDDHSSLGPSRSASQIHLPNGMHAEEGSTTSLSHYSQSTDTHRIQIPAAHAIDSELVMPMPVMDYSRGHKRDSSASSTPRMLSPLSQRDSWMSGSSEWRFVTPLQSFSELPLPQTPTPMEEQPPQRPFQVSTSQRQSFVESNHRMSRSETQLFLQGQPTQQEVQIHRRSTSVDRQTSPAPRVRPLSQSWVDVSVPGPSSAPVITQEKSTSSIFTGGPTLFASAEGAHNTVWENVAANAAASQPLRNERPTSGSRRSPSPPAGRVSPTKRGASLFTGGPALYTATAPAPISAEAAAAFEPSSSTQPHKSTLFTGGPTLYAAAPPSLDTSNYASTSTSTDYPSSSNYAIASTSTVPPSSYTTPTTHVLSRRITEEELRSESESGTEGGSSVDGGEKEEDVDEMIREGRLGVVENPRFGSSLPPPVNVPLAVTSLGQASEGQAGGAPQIQTQEPPPRASVDEARTSPNKVAAGGVFGRRFSGFRNGQKRGRAASDAGSQTHPRSESVAVGPQTTEPSHETNGVPVPVSVNEPAAQEQQANESTPASVKSSAPSSPSKSKFMGSLRLLFSVKPPVGNGHPPAQRSQAQEQPQQEQTPAQPQEFASSQPQSALGQSQPQSSAPQLSARTQAQSQTAVSSQPQPQTVASSQPQPQTAAPTQPRPQAQVLQPRQRAPEGEDVESVASSDDGHFPAPSRLVAHDNPNLAGRSKPRRVDTERTTNTLHKSNTKTSPSKPSVLSGFFGSRRAESVKDSSPAKVETRTRTDKNVKPGLGRDETWLVDSSDDEVGGQRATIYQGQMPRSHLEPVDLREVGQSLEARYRGDPGVGESGFGAAGGPTPLVPTQFQEQELLPQQQQPKRVVKRRGSTATETTIGTQRESDAVSSGTGRQGGRKLKKSRTVTEGGDGHAKGRSEAALVGSKKVKNGRRSSSTPPGNGNGVAPVGGGALQPLPAVPVATPALPKPKEKGVVKGDEHEGGDAGLVRRRSTIKKTTKPSVATTAAGGGGGSSTHPAAHAESSNPTGGNSSSHHIRSSSHISAGSGLSNPPAGTAHPAAGNTHPAAGNAHPAAAGSSGPSSHASSGPRISHSGPHSRVSAGPPHPPLNVAAAGLSHPAHSYPLASMSSHPGTSAASHHPGTSAAAPSHHPARPAPHHAVTVSAQHRPPPIVTPSHPATSAPALHAATTSHPSTSALPRPAVSAAPSHQPLSSTPSPHHAATSTAPPTTSAPPSRPTSVRAHSSSTTVHVLPAGGEHPSGTLSSGGWGGPRGGLSRQSSVLSASSAPIGVEKGKAQATLGQGMGVGRRASVGGVPKEGSTPPEGQKPKHKRSLSMDLGPATAPTFVPIEKEKTSPVVKKTPKAEKKPSAPPRGLSHMQSHTHFPPAGTTSTSQSLMSIVEGVARGNRQSWDTGEESVRALKYTGGMERPIGTMQVEVVRAPPRMGREALLAELTPNAKAGVGAGSGARARGEGMPEVPRAPPPVTVTKPGSLSMSNPEQLSRERPKAASAAPTRRTDTNVANRPTKSPLRSALKSPSRDPSPHAPRDPPIAISVQKPQTMPPPAASSVPIPPSASASSPAAQGTETLAPSLSYTQASGYGRGQGHQKRKEEESDGVSISSYETGHEVFVPDAREVTQPQSTPNGSTNPQVGSSEVSSSASGAAQQQPPQPTTESESTPGQAGAPPRRRKSVRVSLQPTFSPTPPAIDYDDDEDEDQKHAPWKPEGNQASTSQLPVQPSQSQSEPKPPIDIHKDMWADSDDENDEYKNAKLLLALYAPVSTNNIFVLLSIV</sequence>
<feature type="domain" description="DUF6533" evidence="3">
    <location>
        <begin position="34"/>
        <end position="77"/>
    </location>
</feature>
<feature type="compositionally biased region" description="Low complexity" evidence="1">
    <location>
        <begin position="736"/>
        <end position="752"/>
    </location>
</feature>
<feature type="compositionally biased region" description="Basic and acidic residues" evidence="1">
    <location>
        <begin position="2222"/>
        <end position="2231"/>
    </location>
</feature>
<feature type="region of interest" description="Disordered" evidence="1">
    <location>
        <begin position="837"/>
        <end position="1271"/>
    </location>
</feature>
<dbReference type="RefSeq" id="XP_001883289.1">
    <property type="nucleotide sequence ID" value="XM_001883254.1"/>
</dbReference>
<feature type="compositionally biased region" description="Low complexity" evidence="1">
    <location>
        <begin position="2205"/>
        <end position="2219"/>
    </location>
</feature>
<dbReference type="EMBL" id="DS547110">
    <property type="protein sequence ID" value="EDR06001.1"/>
    <property type="molecule type" value="Genomic_DNA"/>
</dbReference>
<feature type="compositionally biased region" description="Basic residues" evidence="1">
    <location>
        <begin position="1464"/>
        <end position="1474"/>
    </location>
</feature>
<feature type="compositionally biased region" description="Polar residues" evidence="1">
    <location>
        <begin position="1852"/>
        <end position="1868"/>
    </location>
</feature>
<feature type="compositionally biased region" description="Low complexity" evidence="1">
    <location>
        <begin position="1026"/>
        <end position="1043"/>
    </location>
</feature>
<feature type="compositionally biased region" description="Low complexity" evidence="1">
    <location>
        <begin position="1610"/>
        <end position="1625"/>
    </location>
</feature>
<gene>
    <name evidence="4" type="ORF">LACBIDRAFT_329213</name>
</gene>
<dbReference type="InterPro" id="IPR045340">
    <property type="entry name" value="DUF6533"/>
</dbReference>
<feature type="region of interest" description="Disordered" evidence="1">
    <location>
        <begin position="1770"/>
        <end position="1868"/>
    </location>
</feature>
<feature type="compositionally biased region" description="Low complexity" evidence="1">
    <location>
        <begin position="1328"/>
        <end position="1340"/>
    </location>
</feature>
<feature type="transmembrane region" description="Helical" evidence="2">
    <location>
        <begin position="137"/>
        <end position="158"/>
    </location>
</feature>
<evidence type="ECO:0000256" key="2">
    <source>
        <dbReference type="SAM" id="Phobius"/>
    </source>
</evidence>
<feature type="compositionally biased region" description="Polar residues" evidence="1">
    <location>
        <begin position="2112"/>
        <end position="2123"/>
    </location>
</feature>
<feature type="region of interest" description="Disordered" evidence="1">
    <location>
        <begin position="783"/>
        <end position="802"/>
    </location>
</feature>
<feature type="compositionally biased region" description="Gly residues" evidence="1">
    <location>
        <begin position="1417"/>
        <end position="1428"/>
    </location>
</feature>
<reference evidence="4 5" key="1">
    <citation type="journal article" date="2008" name="Nature">
        <title>The genome of Laccaria bicolor provides insights into mycorrhizal symbiosis.</title>
        <authorList>
            <person name="Martin F."/>
            <person name="Aerts A."/>
            <person name="Ahren D."/>
            <person name="Brun A."/>
            <person name="Danchin E.G.J."/>
            <person name="Duchaussoy F."/>
            <person name="Gibon J."/>
            <person name="Kohler A."/>
            <person name="Lindquist E."/>
            <person name="Pereda V."/>
            <person name="Salamov A."/>
            <person name="Shapiro H.J."/>
            <person name="Wuyts J."/>
            <person name="Blaudez D."/>
            <person name="Buee M."/>
            <person name="Brokstein P."/>
            <person name="Canbaeck B."/>
            <person name="Cohen D."/>
            <person name="Courty P.E."/>
            <person name="Coutinho P.M."/>
            <person name="Delaruelle C."/>
            <person name="Detter J.C."/>
            <person name="Deveau A."/>
            <person name="DiFazio S."/>
            <person name="Duplessis S."/>
            <person name="Fraissinet-Tachet L."/>
            <person name="Lucic E."/>
            <person name="Frey-Klett P."/>
            <person name="Fourrey C."/>
            <person name="Feussner I."/>
            <person name="Gay G."/>
            <person name="Grimwood J."/>
            <person name="Hoegger P.J."/>
            <person name="Jain P."/>
            <person name="Kilaru S."/>
            <person name="Labbe J."/>
            <person name="Lin Y.C."/>
            <person name="Legue V."/>
            <person name="Le Tacon F."/>
            <person name="Marmeisse R."/>
            <person name="Melayah D."/>
            <person name="Montanini B."/>
            <person name="Muratet M."/>
            <person name="Nehls U."/>
            <person name="Niculita-Hirzel H."/>
            <person name="Oudot-Le Secq M.P."/>
            <person name="Peter M."/>
            <person name="Quesneville H."/>
            <person name="Rajashekar B."/>
            <person name="Reich M."/>
            <person name="Rouhier N."/>
            <person name="Schmutz J."/>
            <person name="Yin T."/>
            <person name="Chalot M."/>
            <person name="Henrissat B."/>
            <person name="Kuees U."/>
            <person name="Lucas S."/>
            <person name="Van de Peer Y."/>
            <person name="Podila G.K."/>
            <person name="Polle A."/>
            <person name="Pukkila P.J."/>
            <person name="Richardson P.M."/>
            <person name="Rouze P."/>
            <person name="Sanders I.R."/>
            <person name="Stajich J.E."/>
            <person name="Tunlid A."/>
            <person name="Tuskan G."/>
            <person name="Grigoriev I.V."/>
        </authorList>
    </citation>
    <scope>NUCLEOTIDE SEQUENCE [LARGE SCALE GENOMIC DNA]</scope>
    <source>
        <strain evidence="5">S238N-H82 / ATCC MYA-4686</strain>
    </source>
</reference>
<evidence type="ECO:0000313" key="5">
    <source>
        <dbReference type="Proteomes" id="UP000001194"/>
    </source>
</evidence>
<feature type="region of interest" description="Disordered" evidence="1">
    <location>
        <begin position="473"/>
        <end position="526"/>
    </location>
</feature>
<evidence type="ECO:0000256" key="1">
    <source>
        <dbReference type="SAM" id="MobiDB-lite"/>
    </source>
</evidence>
<dbReference type="KEGG" id="lbc:LACBIDRAFT_329213"/>
<dbReference type="GeneID" id="6078921"/>
<feature type="region of interest" description="Disordered" evidence="1">
    <location>
        <begin position="1302"/>
        <end position="1756"/>
    </location>
</feature>
<feature type="compositionally biased region" description="Polar residues" evidence="1">
    <location>
        <begin position="561"/>
        <end position="576"/>
    </location>
</feature>
<feature type="compositionally biased region" description="Low complexity" evidence="1">
    <location>
        <begin position="1540"/>
        <end position="1564"/>
    </location>
</feature>
<feature type="compositionally biased region" description="Low complexity" evidence="1">
    <location>
        <begin position="1688"/>
        <end position="1704"/>
    </location>
</feature>
<organism evidence="5">
    <name type="scientific">Laccaria bicolor (strain S238N-H82 / ATCC MYA-4686)</name>
    <name type="common">Bicoloured deceiver</name>
    <name type="synonym">Laccaria laccata var. bicolor</name>
    <dbReference type="NCBI Taxonomy" id="486041"/>
    <lineage>
        <taxon>Eukaryota</taxon>
        <taxon>Fungi</taxon>
        <taxon>Dikarya</taxon>
        <taxon>Basidiomycota</taxon>
        <taxon>Agaricomycotina</taxon>
        <taxon>Agaricomycetes</taxon>
        <taxon>Agaricomycetidae</taxon>
        <taxon>Agaricales</taxon>
        <taxon>Agaricineae</taxon>
        <taxon>Hydnangiaceae</taxon>
        <taxon>Laccaria</taxon>
    </lineage>
</organism>
<feature type="region of interest" description="Disordered" evidence="1">
    <location>
        <begin position="726"/>
        <end position="764"/>
    </location>
</feature>
<feature type="compositionally biased region" description="Basic and acidic residues" evidence="1">
    <location>
        <begin position="856"/>
        <end position="866"/>
    </location>
</feature>
<feature type="compositionally biased region" description="Gly residues" evidence="1">
    <location>
        <begin position="1306"/>
        <end position="1317"/>
    </location>
</feature>
<dbReference type="HOGENOM" id="CLU_233868_0_0_1"/>
<dbReference type="InParanoid" id="B0DHE3"/>
<feature type="compositionally biased region" description="Pro residues" evidence="1">
    <location>
        <begin position="2035"/>
        <end position="2048"/>
    </location>
</feature>
<feature type="compositionally biased region" description="Basic and acidic residues" evidence="1">
    <location>
        <begin position="1240"/>
        <end position="1259"/>
    </location>
</feature>
<dbReference type="InterPro" id="IPR027267">
    <property type="entry name" value="AH/BAR_dom_sf"/>
</dbReference>
<name>B0DHE3_LACBS</name>
<feature type="compositionally biased region" description="Polar residues" evidence="1">
    <location>
        <begin position="1964"/>
        <end position="1975"/>
    </location>
</feature>
<feature type="compositionally biased region" description="Low complexity" evidence="1">
    <location>
        <begin position="2124"/>
        <end position="2155"/>
    </location>
</feature>
<feature type="compositionally biased region" description="Polar residues" evidence="1">
    <location>
        <begin position="2059"/>
        <end position="2073"/>
    </location>
</feature>
<evidence type="ECO:0000313" key="4">
    <source>
        <dbReference type="EMBL" id="EDR06001.1"/>
    </source>
</evidence>
<feature type="compositionally biased region" description="Low complexity" evidence="1">
    <location>
        <begin position="1431"/>
        <end position="1441"/>
    </location>
</feature>
<keyword evidence="2" id="KW-1133">Transmembrane helix</keyword>
<feature type="region of interest" description="Disordered" evidence="1">
    <location>
        <begin position="1932"/>
        <end position="2235"/>
    </location>
</feature>
<keyword evidence="2" id="KW-0472">Membrane</keyword>
<protein>
    <submittedName>
        <fullName evidence="4">Predicted protein</fullName>
    </submittedName>
</protein>
<accession>B0DHE3</accession>
<feature type="transmembrane region" description="Helical" evidence="2">
    <location>
        <begin position="66"/>
        <end position="87"/>
    </location>
</feature>